<evidence type="ECO:0000256" key="4">
    <source>
        <dbReference type="ARBA" id="ARBA00022737"/>
    </source>
</evidence>
<dbReference type="FunFam" id="2.60.40.10:FF:000714">
    <property type="entry name" value="Titin novex-3"/>
    <property type="match status" value="1"/>
</dbReference>
<dbReference type="InterPro" id="IPR003598">
    <property type="entry name" value="Ig_sub2"/>
</dbReference>
<feature type="non-terminal residue" evidence="8">
    <location>
        <position position="1022"/>
    </location>
</feature>
<dbReference type="InterPro" id="IPR013098">
    <property type="entry name" value="Ig_I-set"/>
</dbReference>
<dbReference type="FunFam" id="2.60.40.10:FF:000080">
    <property type="entry name" value="Myosin light chain kinase, smooth muscle"/>
    <property type="match status" value="1"/>
</dbReference>
<dbReference type="GO" id="GO:0060298">
    <property type="term" value="P:positive regulation of sarcomere organization"/>
    <property type="evidence" value="ECO:0007669"/>
    <property type="project" value="UniProtKB-ARBA"/>
</dbReference>
<feature type="region of interest" description="Disordered" evidence="6">
    <location>
        <begin position="792"/>
        <end position="826"/>
    </location>
</feature>
<reference evidence="8" key="1">
    <citation type="submission" date="2014-08" db="EMBL/GenBank/DDBJ databases">
        <authorList>
            <person name="Murali S."/>
            <person name="Richards S."/>
            <person name="Bandaranaike D."/>
            <person name="Bellair M."/>
            <person name="Blankenburg K."/>
            <person name="Chao H."/>
            <person name="Dinh H."/>
            <person name="Doddapaneni H."/>
            <person name="Dugan-Rocha S."/>
            <person name="Elkadiri S."/>
            <person name="Gnanaolivu R."/>
            <person name="Hughes D."/>
            <person name="Lee S."/>
            <person name="Li M."/>
            <person name="Ming W."/>
            <person name="Munidasa M."/>
            <person name="Muniz J."/>
            <person name="Nguyen L."/>
            <person name="Osuji N."/>
            <person name="Pu L.-L."/>
            <person name="Puazo M."/>
            <person name="Skinner E."/>
            <person name="Qu C."/>
            <person name="Quiroz J."/>
            <person name="Raj R."/>
            <person name="Weissenberger G."/>
            <person name="Xin Y."/>
            <person name="Zou X."/>
            <person name="Han Y."/>
            <person name="Worley K."/>
            <person name="Muzny D."/>
            <person name="Gibbs R."/>
        </authorList>
    </citation>
    <scope>NUCLEOTIDE SEQUENCE</scope>
    <source>
        <strain evidence="8">HAZT.00-mixed</strain>
        <tissue evidence="8">Whole organism</tissue>
    </source>
</reference>
<evidence type="ECO:0000256" key="5">
    <source>
        <dbReference type="ARBA" id="ARBA00023319"/>
    </source>
</evidence>
<name>A0A6A0H823_HYAAZ</name>
<dbReference type="PROSITE" id="PS50835">
    <property type="entry name" value="IG_LIKE"/>
    <property type="match status" value="5"/>
</dbReference>
<dbReference type="PANTHER" id="PTHR13817:SF164">
    <property type="entry name" value="ZORMIN, ISOFORM J"/>
    <property type="match status" value="1"/>
</dbReference>
<dbReference type="SMART" id="SM00408">
    <property type="entry name" value="IGc2"/>
    <property type="match status" value="5"/>
</dbReference>
<feature type="domain" description="Ig-like" evidence="7">
    <location>
        <begin position="332"/>
        <end position="420"/>
    </location>
</feature>
<evidence type="ECO:0000256" key="2">
    <source>
        <dbReference type="ARBA" id="ARBA00006692"/>
    </source>
</evidence>
<keyword evidence="4" id="KW-0677">Repeat</keyword>
<feature type="domain" description="Ig-like" evidence="7">
    <location>
        <begin position="109"/>
        <end position="200"/>
    </location>
</feature>
<gene>
    <name evidence="8" type="ORF">HAZT_HAZT001738</name>
</gene>
<dbReference type="Pfam" id="PF07679">
    <property type="entry name" value="I-set"/>
    <property type="match status" value="5"/>
</dbReference>
<dbReference type="GO" id="GO:0045989">
    <property type="term" value="P:positive regulation of striated muscle contraction"/>
    <property type="evidence" value="ECO:0007669"/>
    <property type="project" value="UniProtKB-ARBA"/>
</dbReference>
<organism evidence="8">
    <name type="scientific">Hyalella azteca</name>
    <name type="common">Amphipod</name>
    <dbReference type="NCBI Taxonomy" id="294128"/>
    <lineage>
        <taxon>Eukaryota</taxon>
        <taxon>Metazoa</taxon>
        <taxon>Ecdysozoa</taxon>
        <taxon>Arthropoda</taxon>
        <taxon>Crustacea</taxon>
        <taxon>Multicrustacea</taxon>
        <taxon>Malacostraca</taxon>
        <taxon>Eumalacostraca</taxon>
        <taxon>Peracarida</taxon>
        <taxon>Amphipoda</taxon>
        <taxon>Senticaudata</taxon>
        <taxon>Talitrida</taxon>
        <taxon>Talitroidea</taxon>
        <taxon>Hyalellidae</taxon>
        <taxon>Hyalella</taxon>
    </lineage>
</organism>
<evidence type="ECO:0000259" key="7">
    <source>
        <dbReference type="PROSITE" id="PS50835"/>
    </source>
</evidence>
<dbReference type="InterPro" id="IPR007110">
    <property type="entry name" value="Ig-like_dom"/>
</dbReference>
<dbReference type="SUPFAM" id="SSF48726">
    <property type="entry name" value="Immunoglobulin"/>
    <property type="match status" value="5"/>
</dbReference>
<dbReference type="GO" id="GO:0040017">
    <property type="term" value="P:positive regulation of locomotion"/>
    <property type="evidence" value="ECO:0007669"/>
    <property type="project" value="UniProtKB-ARBA"/>
</dbReference>
<comment type="subcellular location">
    <subcellularLocation>
        <location evidence="1">Cytoplasm</location>
    </subcellularLocation>
</comment>
<dbReference type="InterPro" id="IPR050964">
    <property type="entry name" value="Striated_Muscle_Regulatory"/>
</dbReference>
<protein>
    <recommendedName>
        <fullName evidence="7">Ig-like domain-containing protein</fullName>
    </recommendedName>
</protein>
<feature type="compositionally biased region" description="Low complexity" evidence="6">
    <location>
        <begin position="804"/>
        <end position="817"/>
    </location>
</feature>
<dbReference type="Proteomes" id="UP000711488">
    <property type="component" value="Unassembled WGS sequence"/>
</dbReference>
<reference evidence="8" key="2">
    <citation type="journal article" date="2018" name="Environ. Sci. Technol.">
        <title>The Toxicogenome of Hyalella azteca: A Model for Sediment Ecotoxicology and Evolutionary Toxicology.</title>
        <authorList>
            <person name="Poynton H.C."/>
            <person name="Hasenbein S."/>
            <person name="Benoit J.B."/>
            <person name="Sepulveda M.S."/>
            <person name="Poelchau M.F."/>
            <person name="Hughes D.S.T."/>
            <person name="Murali S.C."/>
            <person name="Chen S."/>
            <person name="Glastad K.M."/>
            <person name="Goodisman M.A.D."/>
            <person name="Werren J.H."/>
            <person name="Vineis J.H."/>
            <person name="Bowen J.L."/>
            <person name="Friedrich M."/>
            <person name="Jones J."/>
            <person name="Robertson H.M."/>
            <person name="Feyereisen R."/>
            <person name="Mechler-Hickson A."/>
            <person name="Mathers N."/>
            <person name="Lee C.E."/>
            <person name="Colbourne J.K."/>
            <person name="Biales A."/>
            <person name="Johnston J.S."/>
            <person name="Wellborn G.A."/>
            <person name="Rosendale A.J."/>
            <person name="Cridge A.G."/>
            <person name="Munoz-Torres M.C."/>
            <person name="Bain P.A."/>
            <person name="Manny A.R."/>
            <person name="Major K.M."/>
            <person name="Lambert F.N."/>
            <person name="Vulpe C.D."/>
            <person name="Tuck P."/>
            <person name="Blalock B.J."/>
            <person name="Lin Y.Y."/>
            <person name="Smith M.E."/>
            <person name="Ochoa-Acuna H."/>
            <person name="Chen M.M."/>
            <person name="Childers C.P."/>
            <person name="Qu J."/>
            <person name="Dugan S."/>
            <person name="Lee S.L."/>
            <person name="Chao H."/>
            <person name="Dinh H."/>
            <person name="Han Y."/>
            <person name="Doddapaneni H."/>
            <person name="Worley K.C."/>
            <person name="Muzny D.M."/>
            <person name="Gibbs R.A."/>
            <person name="Richards S."/>
        </authorList>
    </citation>
    <scope>NUCLEOTIDE SEQUENCE</scope>
    <source>
        <strain evidence="8">HAZT.00-mixed</strain>
        <tissue evidence="8">Whole organism</tissue>
    </source>
</reference>
<dbReference type="AlphaFoldDB" id="A0A6A0H823"/>
<feature type="domain" description="Ig-like" evidence="7">
    <location>
        <begin position="1"/>
        <end position="65"/>
    </location>
</feature>
<evidence type="ECO:0000256" key="1">
    <source>
        <dbReference type="ARBA" id="ARBA00004496"/>
    </source>
</evidence>
<sequence>MGYPMPDVEWFKDNLSISKNPDYKTSLEDGVCCLTIEETFAEDSALFTCKAYNASGRAQTSASLTVKDLIDESVHLKVIEIMNGFHFAPPEPVYMGCSETEPAEVLCPPTFTRRLPPAVSAVEGSELQLEATVTGHPLPVVSWMKNEVCVDESPDYVITYNNGECVLRFEEVFVEDAARYLCRATNDLGADTTATTMTVAVTRLTLCPPAKSVSRAPVFVMPLNNLMARAGQKFKLECQVKGDPQPTVAWFHNGRPVKETPDCKLSFDADAGVATLLMSEAFPKNGGQYVAVAKNTAGEAQSSATVSVKGRIPTETSDSELPSDADVELVRPSVQLALRDTEMQEGGTARLDCVIVGQPEPEVIWYHDDKPVKESSDFKLLFHGDRCSLVIHEAYPEDAGTYKVVARNSAGEASTSCFLSVTPAPEPEPPTPPEPAVAPRFTCLLQDNHVTEGGPVYLRTSMSGSPRPDIAWFKDGKPLMPDLTLTIQQDDSGNASVVIPNATLEHTGQYEVVASNSAGTAKCIAFLSIEQRLPTPPAREPDTPPVFTRLLNDVVLTPGESIIFEVDVKGSPKPVVSSESHAFLAPLDPKLIDDELASFEENEKLINENYDDFDRKEELSPTNIALEEGYESSDDVEESYLDSVVDFDVTLSEDLLCENSKHFKVNFVDNSLQSTRDVIDDPIESRYGHKKYYFDHPEDDLHLLRRALKTEFDDLMLESDADLYNEFNDPHVDVSSLFLKCKIMSPKEYHQVYPFFYRIPSNEYCKAKAINDLTNTPENDNLTRSNRNMFEEESGYLSGSPKGSHLQSSDSSSSRNSLEYVEEDSEVQSHLRLSDETISKLDSYRDGLQSVSQCARYVPSIADLECNDVMKTQYVYPSWSALSYADSDLRPVSVLSAISEESSGSADTEPENVFNYMESVQIWPSLTESKLTSARNRAASEYDSAQGFVDHEFKNMNVVIQSPQPGEVTENSVLDRLHLPLVRTDYASVCEPGVVDNLTQSCQQAAHSIVFEANFPPDEDSP</sequence>
<dbReference type="InterPro" id="IPR003599">
    <property type="entry name" value="Ig_sub"/>
</dbReference>
<dbReference type="SMART" id="SM00409">
    <property type="entry name" value="IG"/>
    <property type="match status" value="5"/>
</dbReference>
<proteinExistence type="inferred from homology"/>
<feature type="domain" description="Ig-like" evidence="7">
    <location>
        <begin position="439"/>
        <end position="528"/>
    </location>
</feature>
<keyword evidence="3" id="KW-0963">Cytoplasm</keyword>
<dbReference type="InterPro" id="IPR036179">
    <property type="entry name" value="Ig-like_dom_sf"/>
</dbReference>
<keyword evidence="5" id="KW-0393">Immunoglobulin domain</keyword>
<evidence type="ECO:0000313" key="8">
    <source>
        <dbReference type="EMBL" id="KAA0201391.1"/>
    </source>
</evidence>
<dbReference type="GO" id="GO:0005737">
    <property type="term" value="C:cytoplasm"/>
    <property type="evidence" value="ECO:0007669"/>
    <property type="project" value="UniProtKB-SubCell"/>
</dbReference>
<dbReference type="InterPro" id="IPR013783">
    <property type="entry name" value="Ig-like_fold"/>
</dbReference>
<feature type="domain" description="Ig-like" evidence="7">
    <location>
        <begin position="217"/>
        <end position="307"/>
    </location>
</feature>
<dbReference type="FunFam" id="2.60.40.10:FF:000425">
    <property type="entry name" value="Myosin light chain kinase"/>
    <property type="match status" value="1"/>
</dbReference>
<accession>A0A6A0H823</accession>
<comment type="similarity">
    <text evidence="2">Belongs to the protein kinase superfamily. CAMK Ser/Thr protein kinase family.</text>
</comment>
<dbReference type="EMBL" id="JQDR03005528">
    <property type="protein sequence ID" value="KAA0201391.1"/>
    <property type="molecule type" value="Genomic_DNA"/>
</dbReference>
<evidence type="ECO:0000256" key="3">
    <source>
        <dbReference type="ARBA" id="ARBA00022490"/>
    </source>
</evidence>
<dbReference type="FunFam" id="2.60.40.10:FF:000107">
    <property type="entry name" value="Myosin, light chain kinase a"/>
    <property type="match status" value="2"/>
</dbReference>
<reference evidence="8" key="3">
    <citation type="submission" date="2019-06" db="EMBL/GenBank/DDBJ databases">
        <authorList>
            <person name="Poynton C."/>
            <person name="Hasenbein S."/>
            <person name="Benoit J.B."/>
            <person name="Sepulveda M.S."/>
            <person name="Poelchau M.F."/>
            <person name="Murali S.C."/>
            <person name="Chen S."/>
            <person name="Glastad K.M."/>
            <person name="Werren J.H."/>
            <person name="Vineis J.H."/>
            <person name="Bowen J.L."/>
            <person name="Friedrich M."/>
            <person name="Jones J."/>
            <person name="Robertson H.M."/>
            <person name="Feyereisen R."/>
            <person name="Mechler-Hickson A."/>
            <person name="Mathers N."/>
            <person name="Lee C.E."/>
            <person name="Colbourne J.K."/>
            <person name="Biales A."/>
            <person name="Johnston J.S."/>
            <person name="Wellborn G.A."/>
            <person name="Rosendale A.J."/>
            <person name="Cridge A.G."/>
            <person name="Munoz-Torres M.C."/>
            <person name="Bain P.A."/>
            <person name="Manny A.R."/>
            <person name="Major K.M."/>
            <person name="Lambert F.N."/>
            <person name="Vulpe C.D."/>
            <person name="Tuck P."/>
            <person name="Blalock B.J."/>
            <person name="Lin Y.-Y."/>
            <person name="Smith M.E."/>
            <person name="Ochoa-Acuna H."/>
            <person name="Chen M.-J.M."/>
            <person name="Childers C.P."/>
            <person name="Qu J."/>
            <person name="Dugan S."/>
            <person name="Lee S.L."/>
            <person name="Chao H."/>
            <person name="Dinh H."/>
            <person name="Han Y."/>
            <person name="Doddapaneni H."/>
            <person name="Worley K.C."/>
            <person name="Muzny D.M."/>
            <person name="Gibbs R.A."/>
            <person name="Richards S."/>
        </authorList>
    </citation>
    <scope>NUCLEOTIDE SEQUENCE</scope>
    <source>
        <strain evidence="8">HAZT.00-mixed</strain>
        <tissue evidence="8">Whole organism</tissue>
    </source>
</reference>
<comment type="caution">
    <text evidence="8">The sequence shown here is derived from an EMBL/GenBank/DDBJ whole genome shotgun (WGS) entry which is preliminary data.</text>
</comment>
<dbReference type="PANTHER" id="PTHR13817">
    <property type="entry name" value="TITIN"/>
    <property type="match status" value="1"/>
</dbReference>
<evidence type="ECO:0000256" key="6">
    <source>
        <dbReference type="SAM" id="MobiDB-lite"/>
    </source>
</evidence>
<dbReference type="Gene3D" id="2.60.40.10">
    <property type="entry name" value="Immunoglobulins"/>
    <property type="match status" value="5"/>
</dbReference>